<dbReference type="InterPro" id="IPR020846">
    <property type="entry name" value="MFS_dom"/>
</dbReference>
<gene>
    <name evidence="9" type="ORF">Tam10B_0179</name>
</gene>
<feature type="transmembrane region" description="Helical" evidence="7">
    <location>
        <begin position="312"/>
        <end position="332"/>
    </location>
</feature>
<feature type="transmembrane region" description="Helical" evidence="7">
    <location>
        <begin position="123"/>
        <end position="143"/>
    </location>
</feature>
<dbReference type="GO" id="GO:0005886">
    <property type="term" value="C:plasma membrane"/>
    <property type="evidence" value="ECO:0007669"/>
    <property type="project" value="UniProtKB-SubCell"/>
</dbReference>
<feature type="transmembrane region" description="Helical" evidence="7">
    <location>
        <begin position="344"/>
        <end position="363"/>
    </location>
</feature>
<evidence type="ECO:0000256" key="1">
    <source>
        <dbReference type="ARBA" id="ARBA00004651"/>
    </source>
</evidence>
<feature type="transmembrane region" description="Helical" evidence="7">
    <location>
        <begin position="408"/>
        <end position="431"/>
    </location>
</feature>
<feature type="transmembrane region" description="Helical" evidence="7">
    <location>
        <begin position="369"/>
        <end position="387"/>
    </location>
</feature>
<evidence type="ECO:0000313" key="9">
    <source>
        <dbReference type="EMBL" id="OXN01544.1"/>
    </source>
</evidence>
<dbReference type="NCBIfam" id="TIGR00711">
    <property type="entry name" value="efflux_EmrB"/>
    <property type="match status" value="1"/>
</dbReference>
<evidence type="ECO:0000313" key="10">
    <source>
        <dbReference type="Proteomes" id="UP000215433"/>
    </source>
</evidence>
<dbReference type="Pfam" id="PF07690">
    <property type="entry name" value="MFS_1"/>
    <property type="match status" value="1"/>
</dbReference>
<feature type="transmembrane region" description="Helical" evidence="7">
    <location>
        <begin position="25"/>
        <end position="45"/>
    </location>
</feature>
<proteinExistence type="predicted"/>
<evidence type="ECO:0000256" key="5">
    <source>
        <dbReference type="ARBA" id="ARBA00022989"/>
    </source>
</evidence>
<evidence type="ECO:0000256" key="2">
    <source>
        <dbReference type="ARBA" id="ARBA00022448"/>
    </source>
</evidence>
<evidence type="ECO:0000256" key="4">
    <source>
        <dbReference type="ARBA" id="ARBA00022692"/>
    </source>
</evidence>
<protein>
    <submittedName>
        <fullName evidence="9">Lincomycin resistance protein LmrB</fullName>
    </submittedName>
</protein>
<comment type="subcellular location">
    <subcellularLocation>
        <location evidence="1">Cell membrane</location>
        <topology evidence="1">Multi-pass membrane protein</topology>
    </subcellularLocation>
</comment>
<feature type="transmembrane region" description="Helical" evidence="7">
    <location>
        <begin position="451"/>
        <end position="470"/>
    </location>
</feature>
<dbReference type="GO" id="GO:0022857">
    <property type="term" value="F:transmembrane transporter activity"/>
    <property type="evidence" value="ECO:0007669"/>
    <property type="project" value="InterPro"/>
</dbReference>
<dbReference type="InterPro" id="IPR011701">
    <property type="entry name" value="MFS"/>
</dbReference>
<dbReference type="AlphaFoldDB" id="A0A229W0Y8"/>
<sequence>MAETRHPETRHDETMKARVDVKHPTLVMLGLYLGAFLGMLSETAMNIALPSLMETFGVTAGTAQWLVVGYMLVIGVVLPFVGLLLKWFRARNLLIVALAAFLIGSLISGLAPTFPVLLAGRMVQGISTGLVLPMMFSVLLEVFPKNKIGAAMGTTTLIIMFAPAVGPTLSGFFIGMFSWRWIFYFFAVVAAVALVCALVFMVNPYELTRPRIDVFSCLTSVVGFGGLVLGVSLISEFGMSPAVIAILIVGVIAVALYSRRQLRMDVPVIDLRAFAIPQFTTGAIVVMMNFGITLCAMYLMPQEIQNGMGVPAAMAGLVMLPGGVINAVVSLLSGRLFDAIGPKILVRSGLVVSVIGLALLMLAGTTSSVGYIIAAHVVLMIGVPLTMSPAQSTALAALPPQLATDGSTILNTLQQVWGAIATAVATVLLGAGQSRAIAAGADSAQAFVTGSRFGFAFAVVLVCVGLIASLRIRSLSAMTRAEQVPDVEVKDLGSKAVKVRKAAKA</sequence>
<comment type="caution">
    <text evidence="9">The sequence shown here is derived from an EMBL/GenBank/DDBJ whole genome shotgun (WGS) entry which is preliminary data.</text>
</comment>
<dbReference type="InterPro" id="IPR004638">
    <property type="entry name" value="EmrB-like"/>
</dbReference>
<dbReference type="RefSeq" id="WP_233133515.1">
    <property type="nucleotide sequence ID" value="NZ_NEWD01000003.1"/>
</dbReference>
<evidence type="ECO:0000259" key="8">
    <source>
        <dbReference type="PROSITE" id="PS50850"/>
    </source>
</evidence>
<feature type="transmembrane region" description="Helical" evidence="7">
    <location>
        <begin position="181"/>
        <end position="202"/>
    </location>
</feature>
<keyword evidence="10" id="KW-1185">Reference proteome</keyword>
<dbReference type="PROSITE" id="PS50850">
    <property type="entry name" value="MFS"/>
    <property type="match status" value="1"/>
</dbReference>
<feature type="transmembrane region" description="Helical" evidence="7">
    <location>
        <begin position="214"/>
        <end position="234"/>
    </location>
</feature>
<feature type="transmembrane region" description="Helical" evidence="7">
    <location>
        <begin position="65"/>
        <end position="85"/>
    </location>
</feature>
<feature type="transmembrane region" description="Helical" evidence="7">
    <location>
        <begin position="155"/>
        <end position="175"/>
    </location>
</feature>
<accession>A0A229W0Y8</accession>
<dbReference type="Proteomes" id="UP000215433">
    <property type="component" value="Unassembled WGS sequence"/>
</dbReference>
<keyword evidence="5 7" id="KW-1133">Transmembrane helix</keyword>
<dbReference type="CDD" id="cd17503">
    <property type="entry name" value="MFS_LmrB_MDR_like"/>
    <property type="match status" value="1"/>
</dbReference>
<feature type="transmembrane region" description="Helical" evidence="7">
    <location>
        <begin position="92"/>
        <end position="111"/>
    </location>
</feature>
<feature type="domain" description="Major facilitator superfamily (MFS) profile" evidence="8">
    <location>
        <begin position="27"/>
        <end position="477"/>
    </location>
</feature>
<organism evidence="9 10">
    <name type="scientific">Bifidobacterium vansinderenii</name>
    <dbReference type="NCBI Taxonomy" id="1984871"/>
    <lineage>
        <taxon>Bacteria</taxon>
        <taxon>Bacillati</taxon>
        <taxon>Actinomycetota</taxon>
        <taxon>Actinomycetes</taxon>
        <taxon>Bifidobacteriales</taxon>
        <taxon>Bifidobacteriaceae</taxon>
        <taxon>Bifidobacterium</taxon>
    </lineage>
</organism>
<dbReference type="PANTHER" id="PTHR42718">
    <property type="entry name" value="MAJOR FACILITATOR SUPERFAMILY MULTIDRUG TRANSPORTER MFSC"/>
    <property type="match status" value="1"/>
</dbReference>
<dbReference type="PANTHER" id="PTHR42718:SF43">
    <property type="entry name" value="LINCOMYCIN RESISTANCE PROTEIN LMRB"/>
    <property type="match status" value="1"/>
</dbReference>
<keyword evidence="4 7" id="KW-0812">Transmembrane</keyword>
<dbReference type="Gene3D" id="1.20.1720.10">
    <property type="entry name" value="Multidrug resistance protein D"/>
    <property type="match status" value="1"/>
</dbReference>
<keyword evidence="3" id="KW-1003">Cell membrane</keyword>
<dbReference type="Gene3D" id="1.20.1250.20">
    <property type="entry name" value="MFS general substrate transporter like domains"/>
    <property type="match status" value="1"/>
</dbReference>
<reference evidence="9 10" key="1">
    <citation type="submission" date="2017-05" db="EMBL/GenBank/DDBJ databases">
        <title>Bifidobacterium vansinderenii sp. nov.</title>
        <authorList>
            <person name="Lugli G.A."/>
            <person name="Duranti S."/>
            <person name="Mangifesta M."/>
        </authorList>
    </citation>
    <scope>NUCLEOTIDE SEQUENCE [LARGE SCALE GENOMIC DNA]</scope>
    <source>
        <strain evidence="9 10">Tam10B</strain>
    </source>
</reference>
<feature type="transmembrane region" description="Helical" evidence="7">
    <location>
        <begin position="240"/>
        <end position="258"/>
    </location>
</feature>
<feature type="transmembrane region" description="Helical" evidence="7">
    <location>
        <begin position="279"/>
        <end position="300"/>
    </location>
</feature>
<evidence type="ECO:0000256" key="7">
    <source>
        <dbReference type="SAM" id="Phobius"/>
    </source>
</evidence>
<keyword evidence="2" id="KW-0813">Transport</keyword>
<evidence type="ECO:0000256" key="3">
    <source>
        <dbReference type="ARBA" id="ARBA00022475"/>
    </source>
</evidence>
<keyword evidence="6 7" id="KW-0472">Membrane</keyword>
<evidence type="ECO:0000256" key="6">
    <source>
        <dbReference type="ARBA" id="ARBA00023136"/>
    </source>
</evidence>
<name>A0A229W0Y8_9BIFI</name>
<dbReference type="EMBL" id="NEWD01000003">
    <property type="protein sequence ID" value="OXN01544.1"/>
    <property type="molecule type" value="Genomic_DNA"/>
</dbReference>
<dbReference type="SUPFAM" id="SSF103473">
    <property type="entry name" value="MFS general substrate transporter"/>
    <property type="match status" value="1"/>
</dbReference>
<dbReference type="InterPro" id="IPR036259">
    <property type="entry name" value="MFS_trans_sf"/>
</dbReference>
<dbReference type="PRINTS" id="PR01036">
    <property type="entry name" value="TCRTETB"/>
</dbReference>